<proteinExistence type="inferred from homology"/>
<name>A0A1F6VBR9_9PROT</name>
<sequence>AGYVEQAVKRLPVAKLMRWSSHDIQFVRPVHGLIMLHGTKVVPGVVLGRKSGNKTRGHRFMSSGAIAIKRATDYAKTLRVQGKVIAGYEERKKLIVHGLDKAATNLGAGTTWRLGKEMDLVDEVNSIVESPSVHVGTFDSSYLDVPRECLIVSMQQHQKYFPLADAHGKLQARFLFVANMQPRDPSQIVRGNERVLRARLADAKFFYNQDRKTRLAERVPRLAHVVYHNKLGSQLQRVERMQVLAAAIALKLKADPVTAERAAFLAKADLLTDMVGEFPELQGTMGRYYALHDGESTEVANAIEQHYLPRSAGGALPQGAIAISLALADKLDTLVGIFGIGLAPTGEKDPFGLRRAAVGVLRILLEQELALNIDELLELARGRFEEVSLGANVSRELLSFFFDRLRPYLRERDYAADEVDAVLSLAPTRFDQVIPRLDAIRKFRAAPEGQALAAANKRIQNILRQAGNGDPDLITPAIDGTLFREEAEKKLAARLGEVSARVQPLTAAGDFAAALRELSSLRDAVDAFFDKVMVMADDANLRTARLQLLAQIRREFREIADISKLQG</sequence>
<accession>A0A1F6VBR9</accession>
<feature type="non-terminal residue" evidence="15">
    <location>
        <position position="1"/>
    </location>
</feature>
<gene>
    <name evidence="15" type="ORF">A2W18_01875</name>
</gene>
<evidence type="ECO:0000256" key="2">
    <source>
        <dbReference type="ARBA" id="ARBA00008226"/>
    </source>
</evidence>
<organism evidence="15 16">
    <name type="scientific">Candidatus Muproteobacteria bacterium RBG_16_60_9</name>
    <dbReference type="NCBI Taxonomy" id="1817755"/>
    <lineage>
        <taxon>Bacteria</taxon>
        <taxon>Pseudomonadati</taxon>
        <taxon>Pseudomonadota</taxon>
        <taxon>Candidatus Muproteobacteria</taxon>
    </lineage>
</organism>
<dbReference type="InterPro" id="IPR015944">
    <property type="entry name" value="Gly-tRNA-synth_bsu"/>
</dbReference>
<evidence type="ECO:0000256" key="1">
    <source>
        <dbReference type="ARBA" id="ARBA00004496"/>
    </source>
</evidence>
<dbReference type="GO" id="GO:0004820">
    <property type="term" value="F:glycine-tRNA ligase activity"/>
    <property type="evidence" value="ECO:0007669"/>
    <property type="project" value="UniProtKB-EC"/>
</dbReference>
<comment type="subcellular location">
    <subcellularLocation>
        <location evidence="1">Cytoplasm</location>
    </subcellularLocation>
</comment>
<keyword evidence="11" id="KW-0030">Aminoacyl-tRNA synthetase</keyword>
<evidence type="ECO:0000259" key="14">
    <source>
        <dbReference type="SMART" id="SM00836"/>
    </source>
</evidence>
<comment type="similarity">
    <text evidence="2">Belongs to the class-II aminoacyl-tRNA synthetase family.</text>
</comment>
<dbReference type="PRINTS" id="PR01045">
    <property type="entry name" value="TRNASYNTHGB"/>
</dbReference>
<dbReference type="InterPro" id="IPR006194">
    <property type="entry name" value="Gly-tRNA-synth_heterodimer"/>
</dbReference>
<protein>
    <recommendedName>
        <fullName evidence="5">Glycine--tRNA ligase beta subunit</fullName>
        <ecNumber evidence="4">6.1.1.14</ecNumber>
    </recommendedName>
    <alternativeName>
        <fullName evidence="12">Glycyl-tRNA synthetase beta subunit</fullName>
    </alternativeName>
</protein>
<evidence type="ECO:0000313" key="15">
    <source>
        <dbReference type="EMBL" id="OGI67097.1"/>
    </source>
</evidence>
<evidence type="ECO:0000256" key="4">
    <source>
        <dbReference type="ARBA" id="ARBA00012829"/>
    </source>
</evidence>
<reference evidence="15 16" key="1">
    <citation type="journal article" date="2016" name="Nat. Commun.">
        <title>Thousands of microbial genomes shed light on interconnected biogeochemical processes in an aquifer system.</title>
        <authorList>
            <person name="Anantharaman K."/>
            <person name="Brown C.T."/>
            <person name="Hug L.A."/>
            <person name="Sharon I."/>
            <person name="Castelle C.J."/>
            <person name="Probst A.J."/>
            <person name="Thomas B.C."/>
            <person name="Singh A."/>
            <person name="Wilkins M.J."/>
            <person name="Karaoz U."/>
            <person name="Brodie E.L."/>
            <person name="Williams K.H."/>
            <person name="Hubbard S.S."/>
            <person name="Banfield J.F."/>
        </authorList>
    </citation>
    <scope>NUCLEOTIDE SEQUENCE [LARGE SCALE GENOMIC DNA]</scope>
</reference>
<evidence type="ECO:0000256" key="10">
    <source>
        <dbReference type="ARBA" id="ARBA00022917"/>
    </source>
</evidence>
<dbReference type="SMART" id="SM00836">
    <property type="entry name" value="DALR_1"/>
    <property type="match status" value="1"/>
</dbReference>
<evidence type="ECO:0000256" key="11">
    <source>
        <dbReference type="ARBA" id="ARBA00023146"/>
    </source>
</evidence>
<dbReference type="AlphaFoldDB" id="A0A1F6VBR9"/>
<keyword evidence="9" id="KW-0067">ATP-binding</keyword>
<dbReference type="HAMAP" id="MF_00255">
    <property type="entry name" value="Gly_tRNA_synth_beta"/>
    <property type="match status" value="1"/>
</dbReference>
<evidence type="ECO:0000256" key="5">
    <source>
        <dbReference type="ARBA" id="ARBA00022032"/>
    </source>
</evidence>
<dbReference type="EMBL" id="MFSP01000068">
    <property type="protein sequence ID" value="OGI67097.1"/>
    <property type="molecule type" value="Genomic_DNA"/>
</dbReference>
<comment type="subunit">
    <text evidence="3">Tetramer of two alpha and two beta subunits.</text>
</comment>
<dbReference type="Pfam" id="PF05746">
    <property type="entry name" value="DALR_1"/>
    <property type="match status" value="1"/>
</dbReference>
<keyword evidence="7 15" id="KW-0436">Ligase</keyword>
<keyword evidence="8" id="KW-0547">Nucleotide-binding</keyword>
<feature type="domain" description="DALR anticodon binding" evidence="14">
    <location>
        <begin position="459"/>
        <end position="565"/>
    </location>
</feature>
<dbReference type="PANTHER" id="PTHR30075">
    <property type="entry name" value="GLYCYL-TRNA SYNTHETASE"/>
    <property type="match status" value="1"/>
</dbReference>
<dbReference type="GO" id="GO:0006426">
    <property type="term" value="P:glycyl-tRNA aminoacylation"/>
    <property type="evidence" value="ECO:0007669"/>
    <property type="project" value="InterPro"/>
</dbReference>
<dbReference type="GO" id="GO:0005524">
    <property type="term" value="F:ATP binding"/>
    <property type="evidence" value="ECO:0007669"/>
    <property type="project" value="UniProtKB-KW"/>
</dbReference>
<dbReference type="Pfam" id="PF02092">
    <property type="entry name" value="tRNA_synt_2f"/>
    <property type="match status" value="1"/>
</dbReference>
<dbReference type="Proteomes" id="UP000179076">
    <property type="component" value="Unassembled WGS sequence"/>
</dbReference>
<dbReference type="GO" id="GO:0004814">
    <property type="term" value="F:arginine-tRNA ligase activity"/>
    <property type="evidence" value="ECO:0007669"/>
    <property type="project" value="InterPro"/>
</dbReference>
<dbReference type="PANTHER" id="PTHR30075:SF2">
    <property type="entry name" value="GLYCINE--TRNA LIGASE, CHLOROPLASTIC_MITOCHONDRIAL 2"/>
    <property type="match status" value="1"/>
</dbReference>
<evidence type="ECO:0000256" key="8">
    <source>
        <dbReference type="ARBA" id="ARBA00022741"/>
    </source>
</evidence>
<comment type="catalytic activity">
    <reaction evidence="13">
        <text>tRNA(Gly) + glycine + ATP = glycyl-tRNA(Gly) + AMP + diphosphate</text>
        <dbReference type="Rhea" id="RHEA:16013"/>
        <dbReference type="Rhea" id="RHEA-COMP:9664"/>
        <dbReference type="Rhea" id="RHEA-COMP:9683"/>
        <dbReference type="ChEBI" id="CHEBI:30616"/>
        <dbReference type="ChEBI" id="CHEBI:33019"/>
        <dbReference type="ChEBI" id="CHEBI:57305"/>
        <dbReference type="ChEBI" id="CHEBI:78442"/>
        <dbReference type="ChEBI" id="CHEBI:78522"/>
        <dbReference type="ChEBI" id="CHEBI:456215"/>
        <dbReference type="EC" id="6.1.1.14"/>
    </reaction>
</comment>
<evidence type="ECO:0000313" key="16">
    <source>
        <dbReference type="Proteomes" id="UP000179076"/>
    </source>
</evidence>
<keyword evidence="6" id="KW-0963">Cytoplasm</keyword>
<dbReference type="EC" id="6.1.1.14" evidence="4"/>
<dbReference type="GO" id="GO:0005829">
    <property type="term" value="C:cytosol"/>
    <property type="evidence" value="ECO:0007669"/>
    <property type="project" value="TreeGrafter"/>
</dbReference>
<evidence type="ECO:0000256" key="3">
    <source>
        <dbReference type="ARBA" id="ARBA00011209"/>
    </source>
</evidence>
<evidence type="ECO:0000256" key="12">
    <source>
        <dbReference type="ARBA" id="ARBA00031650"/>
    </source>
</evidence>
<evidence type="ECO:0000256" key="13">
    <source>
        <dbReference type="ARBA" id="ARBA00047937"/>
    </source>
</evidence>
<dbReference type="PROSITE" id="PS50861">
    <property type="entry name" value="AA_TRNA_LIGASE_II_GLYAB"/>
    <property type="match status" value="1"/>
</dbReference>
<evidence type="ECO:0000256" key="9">
    <source>
        <dbReference type="ARBA" id="ARBA00022840"/>
    </source>
</evidence>
<dbReference type="GO" id="GO:0006420">
    <property type="term" value="P:arginyl-tRNA aminoacylation"/>
    <property type="evidence" value="ECO:0007669"/>
    <property type="project" value="InterPro"/>
</dbReference>
<dbReference type="Gene3D" id="1.10.730.10">
    <property type="entry name" value="Isoleucyl-tRNA Synthetase, Domain 1"/>
    <property type="match status" value="1"/>
</dbReference>
<evidence type="ECO:0000256" key="6">
    <source>
        <dbReference type="ARBA" id="ARBA00022490"/>
    </source>
</evidence>
<comment type="caution">
    <text evidence="15">The sequence shown here is derived from an EMBL/GenBank/DDBJ whole genome shotgun (WGS) entry which is preliminary data.</text>
</comment>
<keyword evidence="10" id="KW-0648">Protein biosynthesis</keyword>
<dbReference type="InterPro" id="IPR008909">
    <property type="entry name" value="DALR_anticod-bd"/>
</dbReference>
<dbReference type="NCBIfam" id="TIGR00211">
    <property type="entry name" value="glyS"/>
    <property type="match status" value="1"/>
</dbReference>
<evidence type="ECO:0000256" key="7">
    <source>
        <dbReference type="ARBA" id="ARBA00022598"/>
    </source>
</evidence>
<dbReference type="SUPFAM" id="SSF109604">
    <property type="entry name" value="HD-domain/PDEase-like"/>
    <property type="match status" value="1"/>
</dbReference>